<gene>
    <name evidence="2" type="ORF">L195_g024752</name>
</gene>
<organism evidence="2 3">
    <name type="scientific">Trifolium pratense</name>
    <name type="common">Red clover</name>
    <dbReference type="NCBI Taxonomy" id="57577"/>
    <lineage>
        <taxon>Eukaryota</taxon>
        <taxon>Viridiplantae</taxon>
        <taxon>Streptophyta</taxon>
        <taxon>Embryophyta</taxon>
        <taxon>Tracheophyta</taxon>
        <taxon>Spermatophyta</taxon>
        <taxon>Magnoliopsida</taxon>
        <taxon>eudicotyledons</taxon>
        <taxon>Gunneridae</taxon>
        <taxon>Pentapetalae</taxon>
        <taxon>rosids</taxon>
        <taxon>fabids</taxon>
        <taxon>Fabales</taxon>
        <taxon>Fabaceae</taxon>
        <taxon>Papilionoideae</taxon>
        <taxon>50 kb inversion clade</taxon>
        <taxon>NPAAA clade</taxon>
        <taxon>Hologalegina</taxon>
        <taxon>IRL clade</taxon>
        <taxon>Trifolieae</taxon>
        <taxon>Trifolium</taxon>
    </lineage>
</organism>
<proteinExistence type="predicted"/>
<evidence type="ECO:0008006" key="4">
    <source>
        <dbReference type="Google" id="ProtNLM"/>
    </source>
</evidence>
<comment type="caution">
    <text evidence="2">The sequence shown here is derived from an EMBL/GenBank/DDBJ whole genome shotgun (WGS) entry which is preliminary data.</text>
</comment>
<evidence type="ECO:0000256" key="1">
    <source>
        <dbReference type="SAM" id="MobiDB-lite"/>
    </source>
</evidence>
<dbReference type="EMBL" id="ASHM01020132">
    <property type="protein sequence ID" value="PNY01457.1"/>
    <property type="molecule type" value="Genomic_DNA"/>
</dbReference>
<accession>A0A2K3NEJ8</accession>
<feature type="region of interest" description="Disordered" evidence="1">
    <location>
        <begin position="121"/>
        <end position="152"/>
    </location>
</feature>
<protein>
    <recommendedName>
        <fullName evidence="4">Retrotransposon gag domain-containing protein</fullName>
    </recommendedName>
</protein>
<sequence length="182" mass="20378">LSGESCLSGKKVKLPVFEGNDPVAWITRAKIYFDVQNTSGEMRVTLARLSMEGATIHCDRHLENPFKELSSLRETGSVEEFVEAFELLSSQVGRILEMMRMAKDVEEDLKEEYHRDRAYGKKPLGRNEASGPGSIFRSGFNPPRKTQPDKKNGCKLIGGLGKMGEYHTMNIEGKLVNVNVRS</sequence>
<feature type="non-terminal residue" evidence="2">
    <location>
        <position position="1"/>
    </location>
</feature>
<name>A0A2K3NEJ8_TRIPR</name>
<evidence type="ECO:0000313" key="3">
    <source>
        <dbReference type="Proteomes" id="UP000236291"/>
    </source>
</evidence>
<dbReference type="AlphaFoldDB" id="A0A2K3NEJ8"/>
<reference evidence="2 3" key="1">
    <citation type="journal article" date="2014" name="Am. J. Bot.">
        <title>Genome assembly and annotation for red clover (Trifolium pratense; Fabaceae).</title>
        <authorList>
            <person name="Istvanek J."/>
            <person name="Jaros M."/>
            <person name="Krenek A."/>
            <person name="Repkova J."/>
        </authorList>
    </citation>
    <scope>NUCLEOTIDE SEQUENCE [LARGE SCALE GENOMIC DNA]</scope>
    <source>
        <strain evidence="3">cv. Tatra</strain>
        <tissue evidence="2">Young leaves</tissue>
    </source>
</reference>
<reference evidence="2 3" key="2">
    <citation type="journal article" date="2017" name="Front. Plant Sci.">
        <title>Gene Classification and Mining of Molecular Markers Useful in Red Clover (Trifolium pratense) Breeding.</title>
        <authorList>
            <person name="Istvanek J."/>
            <person name="Dluhosova J."/>
            <person name="Dluhos P."/>
            <person name="Patkova L."/>
            <person name="Nedelnik J."/>
            <person name="Repkova J."/>
        </authorList>
    </citation>
    <scope>NUCLEOTIDE SEQUENCE [LARGE SCALE GENOMIC DNA]</scope>
    <source>
        <strain evidence="3">cv. Tatra</strain>
        <tissue evidence="2">Young leaves</tissue>
    </source>
</reference>
<dbReference type="Proteomes" id="UP000236291">
    <property type="component" value="Unassembled WGS sequence"/>
</dbReference>
<evidence type="ECO:0000313" key="2">
    <source>
        <dbReference type="EMBL" id="PNY01457.1"/>
    </source>
</evidence>